<keyword evidence="2" id="KW-1185">Reference proteome</keyword>
<reference evidence="1 2" key="1">
    <citation type="submission" date="2023-02" db="EMBL/GenBank/DDBJ databases">
        <title>LHISI_Scaffold_Assembly.</title>
        <authorList>
            <person name="Stuart O.P."/>
            <person name="Cleave R."/>
            <person name="Magrath M.J.L."/>
            <person name="Mikheyev A.S."/>
        </authorList>
    </citation>
    <scope>NUCLEOTIDE SEQUENCE [LARGE SCALE GENOMIC DNA]</scope>
    <source>
        <strain evidence="1">Daus_M_001</strain>
        <tissue evidence="1">Leg muscle</tissue>
    </source>
</reference>
<name>A0ABQ9GJB6_9NEOP</name>
<gene>
    <name evidence="1" type="ORF">PR048_025708</name>
</gene>
<evidence type="ECO:0000313" key="1">
    <source>
        <dbReference type="EMBL" id="KAJ8872107.1"/>
    </source>
</evidence>
<organism evidence="1 2">
    <name type="scientific">Dryococelus australis</name>
    <dbReference type="NCBI Taxonomy" id="614101"/>
    <lineage>
        <taxon>Eukaryota</taxon>
        <taxon>Metazoa</taxon>
        <taxon>Ecdysozoa</taxon>
        <taxon>Arthropoda</taxon>
        <taxon>Hexapoda</taxon>
        <taxon>Insecta</taxon>
        <taxon>Pterygota</taxon>
        <taxon>Neoptera</taxon>
        <taxon>Polyneoptera</taxon>
        <taxon>Phasmatodea</taxon>
        <taxon>Verophasmatodea</taxon>
        <taxon>Anareolatae</taxon>
        <taxon>Phasmatidae</taxon>
        <taxon>Eurycanthinae</taxon>
        <taxon>Dryococelus</taxon>
    </lineage>
</organism>
<dbReference type="PANTHER" id="PTHR46599:SF3">
    <property type="entry name" value="PIGGYBAC TRANSPOSABLE ELEMENT-DERIVED PROTEIN 4"/>
    <property type="match status" value="1"/>
</dbReference>
<comment type="caution">
    <text evidence="1">The sequence shown here is derived from an EMBL/GenBank/DDBJ whole genome shotgun (WGS) entry which is preliminary data.</text>
</comment>
<proteinExistence type="predicted"/>
<accession>A0ABQ9GJB6</accession>
<dbReference type="PANTHER" id="PTHR46599">
    <property type="entry name" value="PIGGYBAC TRANSPOSABLE ELEMENT-DERIVED PROTEIN 4"/>
    <property type="match status" value="1"/>
</dbReference>
<dbReference type="Proteomes" id="UP001159363">
    <property type="component" value="Chromosome 10"/>
</dbReference>
<dbReference type="EMBL" id="JARBHB010000011">
    <property type="protein sequence ID" value="KAJ8872107.1"/>
    <property type="molecule type" value="Genomic_DNA"/>
</dbReference>
<evidence type="ECO:0000313" key="2">
    <source>
        <dbReference type="Proteomes" id="UP001159363"/>
    </source>
</evidence>
<evidence type="ECO:0008006" key="3">
    <source>
        <dbReference type="Google" id="ProtNLM"/>
    </source>
</evidence>
<sequence length="211" mass="24437">MFMKSKPPNYELKLMYLWDARKHFLSNAFVCSWKTLIVIEKNLNVLSLVQPIVNSNRKVTADNWFSSNEVNELREKKRTYKVPASYQRNTALTLHSSIFAFARDIAIVSYVPKKSKSGIICDALDKKCVNYSVGRRTKQWPLTLWYAVINIAGVNASVIYYDENHQDSMQSGQFLVTLSQELVHQDLKWRSKMTNLPNELLVTLRKLDGKE</sequence>
<protein>
    <recommendedName>
        <fullName evidence="3">PiggyBac transposable element-derived protein domain-containing protein</fullName>
    </recommendedName>
</protein>